<comment type="caution">
    <text evidence="5">The sequence shown here is derived from an EMBL/GenBank/DDBJ whole genome shotgun (WGS) entry which is preliminary data.</text>
</comment>
<feature type="domain" description="Peptidase M1 membrane alanine aminopeptidase" evidence="4">
    <location>
        <begin position="318"/>
        <end position="518"/>
    </location>
</feature>
<sequence length="521" mass="57666">MRRWLYLGLVLIVVGCGQAPPANSNQAALANPTIEPTLVDLRALITWEPVPAYTPPVPTPTLIPLPVQPTPIADAWPNEQAIALRPAFASDAANQSMPRYAMQITLDPAAGSYSGSQVITYTNTTGASIDSLVLRSYPNFPPDVQGDGGDTTLNVTKVWSNAGELTINREAENTAFRIKLASTLAPNQQVVINTSFAGTIKAWPDGSYPLLSAYPMLAVWDAAANDWRMDVTRFPDRVLAETALYLVELTLPAELEVIGAGSLLRQNADRSVRTYVSGPVREWAAAVGTFSSSSTLLDEIEVTAYGPEYLDLERVREMAVGALRSYQAKFGAYPYRKLDVHVMPWDSRGGIEYPAYTIILVDSVVNREIDYVVFHEVAHQWWYGMLGNDIYREAWLDEALANYLTYVATQAVLGQAAANSYYAGEIERLERSNQANGNWPAGLAINEYPSFNSYYRAVYGKGAAMLHQLRIKLGDQAFFQGLGQLHTQQRYQIISRSDFQAAMEQTSGQTLGEWLDRWLDW</sequence>
<dbReference type="RefSeq" id="WP_054535308.1">
    <property type="nucleotide sequence ID" value="NZ_LGKP01000022.1"/>
</dbReference>
<feature type="active site" description="Proton acceptor" evidence="1">
    <location>
        <position position="376"/>
    </location>
</feature>
<protein>
    <recommendedName>
        <fullName evidence="4">Peptidase M1 membrane alanine aminopeptidase domain-containing protein</fullName>
    </recommendedName>
</protein>
<dbReference type="InterPro" id="IPR014782">
    <property type="entry name" value="Peptidase_M1_dom"/>
</dbReference>
<evidence type="ECO:0000256" key="3">
    <source>
        <dbReference type="SAM" id="SignalP"/>
    </source>
</evidence>
<dbReference type="CDD" id="cd09604">
    <property type="entry name" value="M1_APN_like"/>
    <property type="match status" value="1"/>
</dbReference>
<name>A0A0P6XQF7_9CHLR</name>
<dbReference type="AlphaFoldDB" id="A0A0P6XQF7"/>
<gene>
    <name evidence="5" type="ORF">SE18_15215</name>
</gene>
<dbReference type="SUPFAM" id="SSF55486">
    <property type="entry name" value="Metalloproteases ('zincins'), catalytic domain"/>
    <property type="match status" value="1"/>
</dbReference>
<dbReference type="OrthoDB" id="9814383at2"/>
<dbReference type="PANTHER" id="PTHR45726:SF3">
    <property type="entry name" value="LEUKOTRIENE A-4 HYDROLASE"/>
    <property type="match status" value="1"/>
</dbReference>
<feature type="chain" id="PRO_5006133176" description="Peptidase M1 membrane alanine aminopeptidase domain-containing protein" evidence="3">
    <location>
        <begin position="20"/>
        <end position="521"/>
    </location>
</feature>
<dbReference type="GO" id="GO:0008237">
    <property type="term" value="F:metallopeptidase activity"/>
    <property type="evidence" value="ECO:0007669"/>
    <property type="project" value="InterPro"/>
</dbReference>
<keyword evidence="3" id="KW-0732">Signal</keyword>
<keyword evidence="2" id="KW-0862">Zinc</keyword>
<feature type="active site" description="Proton donor" evidence="1">
    <location>
        <position position="459"/>
    </location>
</feature>
<evidence type="ECO:0000313" key="6">
    <source>
        <dbReference type="Proteomes" id="UP000050277"/>
    </source>
</evidence>
<feature type="binding site" evidence="2">
    <location>
        <position position="375"/>
    </location>
    <ligand>
        <name>Zn(2+)</name>
        <dbReference type="ChEBI" id="CHEBI:29105"/>
        <note>catalytic</note>
    </ligand>
</feature>
<proteinExistence type="predicted"/>
<evidence type="ECO:0000313" key="5">
    <source>
        <dbReference type="EMBL" id="KPL86198.1"/>
    </source>
</evidence>
<evidence type="ECO:0000256" key="2">
    <source>
        <dbReference type="PIRSR" id="PIRSR634015-3"/>
    </source>
</evidence>
<organism evidence="5 6">
    <name type="scientific">Herpetosiphon geysericola</name>
    <dbReference type="NCBI Taxonomy" id="70996"/>
    <lineage>
        <taxon>Bacteria</taxon>
        <taxon>Bacillati</taxon>
        <taxon>Chloroflexota</taxon>
        <taxon>Chloroflexia</taxon>
        <taxon>Herpetosiphonales</taxon>
        <taxon>Herpetosiphonaceae</taxon>
        <taxon>Herpetosiphon</taxon>
    </lineage>
</organism>
<evidence type="ECO:0000259" key="4">
    <source>
        <dbReference type="Pfam" id="PF01433"/>
    </source>
</evidence>
<dbReference type="InterPro" id="IPR034015">
    <property type="entry name" value="M1_LTA4H"/>
</dbReference>
<dbReference type="PROSITE" id="PS51257">
    <property type="entry name" value="PROKAR_LIPOPROTEIN"/>
    <property type="match status" value="1"/>
</dbReference>
<dbReference type="Pfam" id="PF01433">
    <property type="entry name" value="Peptidase_M1"/>
    <property type="match status" value="1"/>
</dbReference>
<reference evidence="5 6" key="1">
    <citation type="submission" date="2015-07" db="EMBL/GenBank/DDBJ databases">
        <title>Whole genome sequence of Herpetosiphon geysericola DSM 7119.</title>
        <authorList>
            <person name="Hemp J."/>
            <person name="Ward L.M."/>
            <person name="Pace L.A."/>
            <person name="Fischer W.W."/>
        </authorList>
    </citation>
    <scope>NUCLEOTIDE SEQUENCE [LARGE SCALE GENOMIC DNA]</scope>
    <source>
        <strain evidence="5 6">DSM 7119</strain>
    </source>
</reference>
<feature type="binding site" evidence="2">
    <location>
        <position position="398"/>
    </location>
    <ligand>
        <name>Zn(2+)</name>
        <dbReference type="ChEBI" id="CHEBI:29105"/>
        <note>catalytic</note>
    </ligand>
</feature>
<keyword evidence="6" id="KW-1185">Reference proteome</keyword>
<dbReference type="Proteomes" id="UP000050277">
    <property type="component" value="Unassembled WGS sequence"/>
</dbReference>
<dbReference type="STRING" id="70996.SE18_15215"/>
<dbReference type="Gene3D" id="1.10.390.10">
    <property type="entry name" value="Neutral Protease Domain 2"/>
    <property type="match status" value="1"/>
</dbReference>
<comment type="cofactor">
    <cofactor evidence="2">
        <name>Zn(2+)</name>
        <dbReference type="ChEBI" id="CHEBI:29105"/>
    </cofactor>
    <text evidence="2">Binds 1 zinc ion per subunit.</text>
</comment>
<feature type="binding site" evidence="2">
    <location>
        <position position="379"/>
    </location>
    <ligand>
        <name>Zn(2+)</name>
        <dbReference type="ChEBI" id="CHEBI:29105"/>
        <note>catalytic</note>
    </ligand>
</feature>
<keyword evidence="2" id="KW-0479">Metal-binding</keyword>
<dbReference type="InterPro" id="IPR027268">
    <property type="entry name" value="Peptidase_M4/M1_CTD_sf"/>
</dbReference>
<evidence type="ECO:0000256" key="1">
    <source>
        <dbReference type="PIRSR" id="PIRSR634015-1"/>
    </source>
</evidence>
<dbReference type="GO" id="GO:0008270">
    <property type="term" value="F:zinc ion binding"/>
    <property type="evidence" value="ECO:0007669"/>
    <property type="project" value="InterPro"/>
</dbReference>
<dbReference type="PANTHER" id="PTHR45726">
    <property type="entry name" value="LEUKOTRIENE A-4 HYDROLASE"/>
    <property type="match status" value="1"/>
</dbReference>
<dbReference type="EMBL" id="LGKP01000022">
    <property type="protein sequence ID" value="KPL86198.1"/>
    <property type="molecule type" value="Genomic_DNA"/>
</dbReference>
<accession>A0A0P6XQF7</accession>
<feature type="signal peptide" evidence="3">
    <location>
        <begin position="1"/>
        <end position="19"/>
    </location>
</feature>